<dbReference type="PRINTS" id="PR00149">
    <property type="entry name" value="FUMRATELYASE"/>
</dbReference>
<protein>
    <recommendedName>
        <fullName evidence="2 5">Argininosuccinate lyase</fullName>
        <shortName evidence="5">ASAL</shortName>
        <ecNumber evidence="2 5">4.3.2.1</ecNumber>
    </recommendedName>
    <alternativeName>
        <fullName evidence="5">Arginosuccinase</fullName>
    </alternativeName>
</protein>
<dbReference type="CDD" id="cd01359">
    <property type="entry name" value="Argininosuccinate_lyase"/>
    <property type="match status" value="1"/>
</dbReference>
<dbReference type="GO" id="GO:0042450">
    <property type="term" value="P:L-arginine biosynthetic process via ornithine"/>
    <property type="evidence" value="ECO:0007669"/>
    <property type="project" value="UniProtKB-UniRule"/>
</dbReference>
<dbReference type="Gene3D" id="1.20.200.10">
    <property type="entry name" value="Fumarase/aspartase (Central domain)"/>
    <property type="match status" value="1"/>
</dbReference>
<feature type="domain" description="Fumarate lyase N-terminal" evidence="6">
    <location>
        <begin position="117"/>
        <end position="314"/>
    </location>
</feature>
<comment type="similarity">
    <text evidence="5">Belongs to the lyase 1 family. Argininosuccinate lyase subfamily.</text>
</comment>
<keyword evidence="5" id="KW-0963">Cytoplasm</keyword>
<comment type="subcellular location">
    <subcellularLocation>
        <location evidence="5">Cytoplasm</location>
    </subcellularLocation>
</comment>
<dbReference type="InterPro" id="IPR024083">
    <property type="entry name" value="Fumarase/histidase_N"/>
</dbReference>
<dbReference type="HOGENOM" id="CLU_027272_3_4_9"/>
<dbReference type="Proteomes" id="UP000005710">
    <property type="component" value="Unassembled WGS sequence"/>
</dbReference>
<dbReference type="InterPro" id="IPR022761">
    <property type="entry name" value="Fumarate_lyase_N"/>
</dbReference>
<dbReference type="GO" id="GO:0004056">
    <property type="term" value="F:argininosuccinate lyase activity"/>
    <property type="evidence" value="ECO:0007669"/>
    <property type="project" value="UniProtKB-UniRule"/>
</dbReference>
<dbReference type="SUPFAM" id="SSF48557">
    <property type="entry name" value="L-aspartase-like"/>
    <property type="match status" value="1"/>
</dbReference>
<dbReference type="EMBL" id="AENY02000003">
    <property type="protein sequence ID" value="EKP94096.1"/>
    <property type="molecule type" value="Genomic_DNA"/>
</dbReference>
<dbReference type="Gene3D" id="1.10.275.10">
    <property type="entry name" value="Fumarase/aspartase (N-terminal domain)"/>
    <property type="match status" value="1"/>
</dbReference>
<accession>K6QC98</accession>
<keyword evidence="3 5" id="KW-0055">Arginine biosynthesis</keyword>
<dbReference type="PANTHER" id="PTHR43814">
    <property type="entry name" value="ARGININOSUCCINATE LYASE"/>
    <property type="match status" value="1"/>
</dbReference>
<gene>
    <name evidence="5" type="primary">argH</name>
    <name evidence="8" type="ORF">ThesuDRAFT_01821</name>
</gene>
<sequence length="525" mass="57563">MGKGMGMSMEREERRPCLREAILAQDGRRFPGKSYADAVLVPIFEQAKRYLLQPMLAIHRAHLVMLVEQGLLEADAGRRILAALDGIDPAEVAARSYDGRFEDLFFYIEQLLIERAGEVAGNLHIARSRNDMGVAMYRMVLRRQILQVAEAMLALYRTLAELAAEHVDTLTLAYTHTQPAQPTTLAHYLVAAADVLGRDLARLQRAYDLVNRSPLGAAALTTSGFPVDRRRVAELLGFDGLVENSYDAIASVDYLTETAAALQLAFVHTGRFVQDLLVWCTHEFGALKLADAYVQCSSIMPQKRNPVGLEHARALLSSGAASAAAVIAMLHNTPFGDIVDSEDDLQPHLWQAAEVGARVFRLLANITGTVEVNRPLLEQRARASFATVTELADALVREKGLDFRSAHGVVSRAVRRAEEHGRQAAGITAADVAAAAREVLGRELAVDDDLVRRALDPAVFVAVRRVTGGPAPDEVRRMLAEREATADRLAGWLEARERSLAAARQRLEEACRAVRGERGAPTFRD</sequence>
<comment type="catalytic activity">
    <reaction evidence="5">
        <text>2-(N(omega)-L-arginino)succinate = fumarate + L-arginine</text>
        <dbReference type="Rhea" id="RHEA:24020"/>
        <dbReference type="ChEBI" id="CHEBI:29806"/>
        <dbReference type="ChEBI" id="CHEBI:32682"/>
        <dbReference type="ChEBI" id="CHEBI:57472"/>
        <dbReference type="EC" id="4.3.2.1"/>
    </reaction>
</comment>
<proteinExistence type="inferred from homology"/>
<evidence type="ECO:0000256" key="1">
    <source>
        <dbReference type="ARBA" id="ARBA00004941"/>
    </source>
</evidence>
<evidence type="ECO:0000256" key="2">
    <source>
        <dbReference type="ARBA" id="ARBA00012338"/>
    </source>
</evidence>
<evidence type="ECO:0000313" key="9">
    <source>
        <dbReference type="Proteomes" id="UP000005710"/>
    </source>
</evidence>
<dbReference type="GO" id="GO:0005829">
    <property type="term" value="C:cytosol"/>
    <property type="evidence" value="ECO:0007669"/>
    <property type="project" value="TreeGrafter"/>
</dbReference>
<evidence type="ECO:0000259" key="6">
    <source>
        <dbReference type="Pfam" id="PF00206"/>
    </source>
</evidence>
<comment type="pathway">
    <text evidence="1 5">Amino-acid biosynthesis; L-arginine biosynthesis; L-arginine from L-ornithine and carbamoyl phosphate: step 3/3.</text>
</comment>
<keyword evidence="4 5" id="KW-0456">Lyase</keyword>
<dbReference type="InterPro" id="IPR029419">
    <property type="entry name" value="Arg_succ_lyase_C"/>
</dbReference>
<dbReference type="InterPro" id="IPR009049">
    <property type="entry name" value="Argininosuccinate_lyase"/>
</dbReference>
<organism evidence="8 9">
    <name type="scientific">Thermaerobacter subterraneus DSM 13965</name>
    <dbReference type="NCBI Taxonomy" id="867903"/>
    <lineage>
        <taxon>Bacteria</taxon>
        <taxon>Bacillati</taxon>
        <taxon>Bacillota</taxon>
        <taxon>Clostridia</taxon>
        <taxon>Eubacteriales</taxon>
        <taxon>Clostridiales Family XVII. Incertae Sedis</taxon>
        <taxon>Thermaerobacter</taxon>
    </lineage>
</organism>
<dbReference type="Pfam" id="PF00206">
    <property type="entry name" value="Lyase_1"/>
    <property type="match status" value="1"/>
</dbReference>
<dbReference type="PRINTS" id="PR00145">
    <property type="entry name" value="ARGSUCLYASE"/>
</dbReference>
<dbReference type="eggNOG" id="COG0165">
    <property type="taxonomic scope" value="Bacteria"/>
</dbReference>
<dbReference type="HAMAP" id="MF_00006">
    <property type="entry name" value="Arg_succ_lyase"/>
    <property type="match status" value="1"/>
</dbReference>
<dbReference type="InterPro" id="IPR008948">
    <property type="entry name" value="L-Aspartase-like"/>
</dbReference>
<keyword evidence="9" id="KW-1185">Reference proteome</keyword>
<evidence type="ECO:0000313" key="8">
    <source>
        <dbReference type="EMBL" id="EKP94096.1"/>
    </source>
</evidence>
<feature type="domain" description="Argininosuccinate lyase C-terminal" evidence="7">
    <location>
        <begin position="385"/>
        <end position="461"/>
    </location>
</feature>
<evidence type="ECO:0000256" key="3">
    <source>
        <dbReference type="ARBA" id="ARBA00022571"/>
    </source>
</evidence>
<comment type="caution">
    <text evidence="8">The sequence shown here is derived from an EMBL/GenBank/DDBJ whole genome shotgun (WGS) entry which is preliminary data.</text>
</comment>
<dbReference type="STRING" id="867903.ThesuDRAFT_01821"/>
<evidence type="ECO:0000256" key="5">
    <source>
        <dbReference type="HAMAP-Rule" id="MF_00006"/>
    </source>
</evidence>
<evidence type="ECO:0000259" key="7">
    <source>
        <dbReference type="Pfam" id="PF14698"/>
    </source>
</evidence>
<dbReference type="Gene3D" id="1.10.40.30">
    <property type="entry name" value="Fumarase/aspartase (C-terminal domain)"/>
    <property type="match status" value="1"/>
</dbReference>
<reference evidence="8" key="2">
    <citation type="submission" date="2012-10" db="EMBL/GenBank/DDBJ databases">
        <title>Improved high-quality draft of Thermaerobacter subterraneus C21, DSM 13965.</title>
        <authorList>
            <consortium name="DOE Joint Genome Institute"/>
            <person name="Eisen J."/>
            <person name="Huntemann M."/>
            <person name="Wei C.-L."/>
            <person name="Han J."/>
            <person name="Detter J.C."/>
            <person name="Han C."/>
            <person name="Tapia R."/>
            <person name="Chen A."/>
            <person name="Kyrpides N."/>
            <person name="Mavromatis K."/>
            <person name="Markowitz V."/>
            <person name="Szeto E."/>
            <person name="Ivanova N."/>
            <person name="Mikhailova N."/>
            <person name="Ovchinnikova G."/>
            <person name="Pagani I."/>
            <person name="Pati A."/>
            <person name="Goodwin L."/>
            <person name="Nordberg H.P."/>
            <person name="Cantor M.N."/>
            <person name="Hua S.X."/>
            <person name="Woyke T."/>
            <person name="Eisen J."/>
            <person name="Klenk H.-P."/>
        </authorList>
    </citation>
    <scope>NUCLEOTIDE SEQUENCE [LARGE SCALE GENOMIC DNA]</scope>
    <source>
        <strain evidence="8">DSM 13965</strain>
    </source>
</reference>
<reference evidence="8" key="1">
    <citation type="submission" date="2010-10" db="EMBL/GenBank/DDBJ databases">
        <authorList>
            <consortium name="US DOE Joint Genome Institute (JGI-PGF)"/>
            <person name="Lucas S."/>
            <person name="Copeland A."/>
            <person name="Lapidus A."/>
            <person name="Bruce D."/>
            <person name="Goodwin L."/>
            <person name="Pitluck S."/>
            <person name="Kyrpides N."/>
            <person name="Mavromatis K."/>
            <person name="Detter J.C."/>
            <person name="Han C."/>
            <person name="Land M."/>
            <person name="Hauser L."/>
            <person name="Markowitz V."/>
            <person name="Cheng J.-F."/>
            <person name="Hugenholtz P."/>
            <person name="Woyke T."/>
            <person name="Wu D."/>
            <person name="Pukall R."/>
            <person name="Wahrenburg C."/>
            <person name="Brambilla E."/>
            <person name="Klenk H.-P."/>
            <person name="Eisen J.A."/>
        </authorList>
    </citation>
    <scope>NUCLEOTIDE SEQUENCE [LARGE SCALE GENOMIC DNA]</scope>
    <source>
        <strain evidence="8">DSM 13965</strain>
    </source>
</reference>
<dbReference type="AlphaFoldDB" id="K6QC98"/>
<keyword evidence="5" id="KW-0028">Amino-acid biosynthesis</keyword>
<name>K6QC98_9FIRM</name>
<dbReference type="PANTHER" id="PTHR43814:SF1">
    <property type="entry name" value="ARGININOSUCCINATE LYASE"/>
    <property type="match status" value="1"/>
</dbReference>
<dbReference type="NCBIfam" id="TIGR00838">
    <property type="entry name" value="argH"/>
    <property type="match status" value="1"/>
</dbReference>
<evidence type="ECO:0000256" key="4">
    <source>
        <dbReference type="ARBA" id="ARBA00023239"/>
    </source>
</evidence>
<dbReference type="UniPathway" id="UPA00068">
    <property type="reaction ID" value="UER00114"/>
</dbReference>
<dbReference type="EC" id="4.3.2.1" evidence="2 5"/>
<dbReference type="InterPro" id="IPR000362">
    <property type="entry name" value="Fumarate_lyase_fam"/>
</dbReference>
<dbReference type="Pfam" id="PF14698">
    <property type="entry name" value="ASL_C2"/>
    <property type="match status" value="1"/>
</dbReference>